<dbReference type="Proteomes" id="UP001597368">
    <property type="component" value="Unassembled WGS sequence"/>
</dbReference>
<dbReference type="InterPro" id="IPR001031">
    <property type="entry name" value="Thioesterase"/>
</dbReference>
<evidence type="ECO:0000259" key="2">
    <source>
        <dbReference type="Pfam" id="PF00975"/>
    </source>
</evidence>
<organism evidence="3 4">
    <name type="scientific">Nonomuraea mangrovi</name>
    <dbReference type="NCBI Taxonomy" id="2316207"/>
    <lineage>
        <taxon>Bacteria</taxon>
        <taxon>Bacillati</taxon>
        <taxon>Actinomycetota</taxon>
        <taxon>Actinomycetes</taxon>
        <taxon>Streptosporangiales</taxon>
        <taxon>Streptosporangiaceae</taxon>
        <taxon>Nonomuraea</taxon>
    </lineage>
</organism>
<dbReference type="RefSeq" id="WP_379575662.1">
    <property type="nucleotide sequence ID" value="NZ_JBHUFV010000043.1"/>
</dbReference>
<gene>
    <name evidence="3" type="ORF">ACFSKW_29165</name>
</gene>
<accession>A0ABW4T3L0</accession>
<feature type="domain" description="Thioesterase" evidence="2">
    <location>
        <begin position="22"/>
        <end position="242"/>
    </location>
</feature>
<dbReference type="InterPro" id="IPR012223">
    <property type="entry name" value="TEII"/>
</dbReference>
<dbReference type="Pfam" id="PF00975">
    <property type="entry name" value="Thioesterase"/>
    <property type="match status" value="1"/>
</dbReference>
<evidence type="ECO:0000256" key="1">
    <source>
        <dbReference type="ARBA" id="ARBA00007169"/>
    </source>
</evidence>
<dbReference type="PANTHER" id="PTHR11487:SF0">
    <property type="entry name" value="S-ACYL FATTY ACID SYNTHASE THIOESTERASE, MEDIUM CHAIN"/>
    <property type="match status" value="1"/>
</dbReference>
<sequence>MFNEQTEQWLRRYRPVDRPRLRLVCFAHAGGGPSAFRTWPAGLPEDIEVLGVRYPGRQERVMDECVDRMDTLAGHVADALDPLLDLPMVMFGHSMGAWVAYDVALRLLRRRRFSLNLLIVSGQVAPDSKDPARAFEDDDALVAEVQRVGGYDPQLFEDPEMRDLVLPAIRADFALVHTYRPEPGAPLDCPILACFGDQDVDSRPEGMRAWADTTTGTYTQRAFPGGHFYLADQEPDLLRALSERVNSTAAFHAFP</sequence>
<name>A0ABW4T3L0_9ACTN</name>
<protein>
    <submittedName>
        <fullName evidence="3">Thioesterase II family protein</fullName>
    </submittedName>
</protein>
<dbReference type="EMBL" id="JBHUFV010000043">
    <property type="protein sequence ID" value="MFD1935547.1"/>
    <property type="molecule type" value="Genomic_DNA"/>
</dbReference>
<dbReference type="Gene3D" id="3.40.50.1820">
    <property type="entry name" value="alpha/beta hydrolase"/>
    <property type="match status" value="1"/>
</dbReference>
<comment type="similarity">
    <text evidence="1">Belongs to the thioesterase family.</text>
</comment>
<dbReference type="PANTHER" id="PTHR11487">
    <property type="entry name" value="THIOESTERASE"/>
    <property type="match status" value="1"/>
</dbReference>
<dbReference type="InterPro" id="IPR029058">
    <property type="entry name" value="AB_hydrolase_fold"/>
</dbReference>
<dbReference type="SUPFAM" id="SSF53474">
    <property type="entry name" value="alpha/beta-Hydrolases"/>
    <property type="match status" value="1"/>
</dbReference>
<reference evidence="4" key="1">
    <citation type="journal article" date="2019" name="Int. J. Syst. Evol. Microbiol.">
        <title>The Global Catalogue of Microorganisms (GCM) 10K type strain sequencing project: providing services to taxonomists for standard genome sequencing and annotation.</title>
        <authorList>
            <consortium name="The Broad Institute Genomics Platform"/>
            <consortium name="The Broad Institute Genome Sequencing Center for Infectious Disease"/>
            <person name="Wu L."/>
            <person name="Ma J."/>
        </authorList>
    </citation>
    <scope>NUCLEOTIDE SEQUENCE [LARGE SCALE GENOMIC DNA]</scope>
    <source>
        <strain evidence="4">ICMP 6774ER</strain>
    </source>
</reference>
<evidence type="ECO:0000313" key="4">
    <source>
        <dbReference type="Proteomes" id="UP001597368"/>
    </source>
</evidence>
<comment type="caution">
    <text evidence="3">The sequence shown here is derived from an EMBL/GenBank/DDBJ whole genome shotgun (WGS) entry which is preliminary data.</text>
</comment>
<keyword evidence="4" id="KW-1185">Reference proteome</keyword>
<evidence type="ECO:0000313" key="3">
    <source>
        <dbReference type="EMBL" id="MFD1935547.1"/>
    </source>
</evidence>
<proteinExistence type="inferred from homology"/>